<dbReference type="EMBL" id="QZFU01000023">
    <property type="protein sequence ID" value="RJO73420.1"/>
    <property type="molecule type" value="Genomic_DNA"/>
</dbReference>
<feature type="transmembrane region" description="Helical" evidence="6">
    <location>
        <begin position="267"/>
        <end position="286"/>
    </location>
</feature>
<dbReference type="PANTHER" id="PTHR43124:SF3">
    <property type="entry name" value="CHLORAMPHENICOL EFFLUX PUMP RV0191"/>
    <property type="match status" value="1"/>
</dbReference>
<evidence type="ECO:0000256" key="6">
    <source>
        <dbReference type="SAM" id="Phobius"/>
    </source>
</evidence>
<evidence type="ECO:0000313" key="8">
    <source>
        <dbReference type="EMBL" id="RJO73420.1"/>
    </source>
</evidence>
<evidence type="ECO:0000256" key="2">
    <source>
        <dbReference type="ARBA" id="ARBA00022475"/>
    </source>
</evidence>
<dbReference type="PANTHER" id="PTHR43124">
    <property type="entry name" value="PURINE EFFLUX PUMP PBUE"/>
    <property type="match status" value="1"/>
</dbReference>
<evidence type="ECO:0000256" key="3">
    <source>
        <dbReference type="ARBA" id="ARBA00022692"/>
    </source>
</evidence>
<evidence type="ECO:0000256" key="1">
    <source>
        <dbReference type="ARBA" id="ARBA00004651"/>
    </source>
</evidence>
<dbReference type="SUPFAM" id="SSF103473">
    <property type="entry name" value="MFS general substrate transporter"/>
    <property type="match status" value="1"/>
</dbReference>
<keyword evidence="2" id="KW-1003">Cell membrane</keyword>
<dbReference type="RefSeq" id="WP_120042497.1">
    <property type="nucleotide sequence ID" value="NZ_QZFU01000023.1"/>
</dbReference>
<dbReference type="InterPro" id="IPR020846">
    <property type="entry name" value="MFS_dom"/>
</dbReference>
<evidence type="ECO:0000313" key="9">
    <source>
        <dbReference type="Proteomes" id="UP000266677"/>
    </source>
</evidence>
<keyword evidence="9" id="KW-1185">Reference proteome</keyword>
<feature type="transmembrane region" description="Helical" evidence="6">
    <location>
        <begin position="355"/>
        <end position="377"/>
    </location>
</feature>
<dbReference type="InterPro" id="IPR050189">
    <property type="entry name" value="MFS_Efflux_Transporters"/>
</dbReference>
<reference evidence="8 9" key="1">
    <citation type="submission" date="2018-09" db="EMBL/GenBank/DDBJ databases">
        <title>YIM PH21274 draft genome.</title>
        <authorList>
            <person name="Miao C."/>
        </authorList>
    </citation>
    <scope>NUCLEOTIDE SEQUENCE [LARGE SCALE GENOMIC DNA]</scope>
    <source>
        <strain evidence="8 9">YIM PH 21724</strain>
    </source>
</reference>
<feature type="transmembrane region" description="Helical" evidence="6">
    <location>
        <begin position="156"/>
        <end position="178"/>
    </location>
</feature>
<dbReference type="OrthoDB" id="9814237at2"/>
<feature type="transmembrane region" description="Helical" evidence="6">
    <location>
        <begin position="128"/>
        <end position="150"/>
    </location>
</feature>
<dbReference type="Proteomes" id="UP000266677">
    <property type="component" value="Unassembled WGS sequence"/>
</dbReference>
<dbReference type="CDD" id="cd17324">
    <property type="entry name" value="MFS_NepI_like"/>
    <property type="match status" value="1"/>
</dbReference>
<dbReference type="InterPro" id="IPR036259">
    <property type="entry name" value="MFS_trans_sf"/>
</dbReference>
<dbReference type="GO" id="GO:0005886">
    <property type="term" value="C:plasma membrane"/>
    <property type="evidence" value="ECO:0007669"/>
    <property type="project" value="UniProtKB-SubCell"/>
</dbReference>
<feature type="domain" description="Major facilitator superfamily (MFS) profile" evidence="7">
    <location>
        <begin position="4"/>
        <end position="381"/>
    </location>
</feature>
<keyword evidence="3 6" id="KW-0812">Transmembrane</keyword>
<sequence>MPTVVFVLAVAVFAQGTSEFMVSGLLDPIAADLQVSVGRAGLLTALFAVGMVLGAPLMAMVAGRWSLRYSACAFLALFGVVHVIGGVATDFGVLLATRVVAAFANAGFLAVGLAAVPRLVRADLVGRAVSVVVAGVTVACIAGVPAGTVLGQVFGWRAAFFAIAVLSAAVLVPVWMLIPARGVDSRATAQVSLLREWAVVRTRTVGVGLVVGALCNAATFAGFTYLGAVASEAAGTRWVPIVLALFGIGSFLGVVLAGRFTQFDDRIVFVGTAGLIGIWSIAALSAHLPVGVAIMAAVSGAVAFAVGSTLIGKVIRAASPAAPRIAGALGPTALNVGAILGPTLAGIVVDHTGQVGAAFWASAGLVALSGSVLLIGWRGRVRPDARKMLVDSE</sequence>
<accession>A0A3A4K127</accession>
<comment type="caution">
    <text evidence="8">The sequence shown here is derived from an EMBL/GenBank/DDBJ whole genome shotgun (WGS) entry which is preliminary data.</text>
</comment>
<evidence type="ECO:0000256" key="4">
    <source>
        <dbReference type="ARBA" id="ARBA00022989"/>
    </source>
</evidence>
<feature type="transmembrane region" description="Helical" evidence="6">
    <location>
        <begin position="205"/>
        <end position="226"/>
    </location>
</feature>
<evidence type="ECO:0000259" key="7">
    <source>
        <dbReference type="PROSITE" id="PS50850"/>
    </source>
</evidence>
<comment type="subcellular location">
    <subcellularLocation>
        <location evidence="1">Cell membrane</location>
        <topology evidence="1">Multi-pass membrane protein</topology>
    </subcellularLocation>
</comment>
<dbReference type="PROSITE" id="PS50850">
    <property type="entry name" value="MFS"/>
    <property type="match status" value="1"/>
</dbReference>
<keyword evidence="5 6" id="KW-0472">Membrane</keyword>
<protein>
    <submittedName>
        <fullName evidence="8">MFS transporter</fullName>
    </submittedName>
</protein>
<gene>
    <name evidence="8" type="ORF">D5S18_19545</name>
</gene>
<dbReference type="AlphaFoldDB" id="A0A3A4K127"/>
<keyword evidence="4 6" id="KW-1133">Transmembrane helix</keyword>
<feature type="transmembrane region" description="Helical" evidence="6">
    <location>
        <begin position="40"/>
        <end position="62"/>
    </location>
</feature>
<feature type="transmembrane region" description="Helical" evidence="6">
    <location>
        <begin position="238"/>
        <end position="260"/>
    </location>
</feature>
<dbReference type="Pfam" id="PF07690">
    <property type="entry name" value="MFS_1"/>
    <property type="match status" value="1"/>
</dbReference>
<organism evidence="8 9">
    <name type="scientific">Nocardia panacis</name>
    <dbReference type="NCBI Taxonomy" id="2340916"/>
    <lineage>
        <taxon>Bacteria</taxon>
        <taxon>Bacillati</taxon>
        <taxon>Actinomycetota</taxon>
        <taxon>Actinomycetes</taxon>
        <taxon>Mycobacteriales</taxon>
        <taxon>Nocardiaceae</taxon>
        <taxon>Nocardia</taxon>
    </lineage>
</organism>
<evidence type="ECO:0000256" key="5">
    <source>
        <dbReference type="ARBA" id="ARBA00023136"/>
    </source>
</evidence>
<dbReference type="InterPro" id="IPR011701">
    <property type="entry name" value="MFS"/>
</dbReference>
<name>A0A3A4K127_9NOCA</name>
<dbReference type="GO" id="GO:0022857">
    <property type="term" value="F:transmembrane transporter activity"/>
    <property type="evidence" value="ECO:0007669"/>
    <property type="project" value="InterPro"/>
</dbReference>
<feature type="transmembrane region" description="Helical" evidence="6">
    <location>
        <begin position="95"/>
        <end position="116"/>
    </location>
</feature>
<feature type="transmembrane region" description="Helical" evidence="6">
    <location>
        <begin position="69"/>
        <end position="89"/>
    </location>
</feature>
<proteinExistence type="predicted"/>
<dbReference type="Gene3D" id="1.20.1250.20">
    <property type="entry name" value="MFS general substrate transporter like domains"/>
    <property type="match status" value="1"/>
</dbReference>
<feature type="transmembrane region" description="Helical" evidence="6">
    <location>
        <begin position="327"/>
        <end position="349"/>
    </location>
</feature>
<feature type="transmembrane region" description="Helical" evidence="6">
    <location>
        <begin position="292"/>
        <end position="315"/>
    </location>
</feature>